<name>A0A9P4N738_9PLEO</name>
<dbReference type="AlphaFoldDB" id="A0A9P4N738"/>
<reference evidence="3" key="1">
    <citation type="journal article" date="2020" name="Stud. Mycol.">
        <title>101 Dothideomycetes genomes: A test case for predicting lifestyles and emergence of pathogens.</title>
        <authorList>
            <person name="Haridas S."/>
            <person name="Albert R."/>
            <person name="Binder M."/>
            <person name="Bloem J."/>
            <person name="LaButti K."/>
            <person name="Salamov A."/>
            <person name="Andreopoulos B."/>
            <person name="Baker S."/>
            <person name="Barry K."/>
            <person name="Bills G."/>
            <person name="Bluhm B."/>
            <person name="Cannon C."/>
            <person name="Castanera R."/>
            <person name="Culley D."/>
            <person name="Daum C."/>
            <person name="Ezra D."/>
            <person name="Gonzalez J."/>
            <person name="Henrissat B."/>
            <person name="Kuo A."/>
            <person name="Liang C."/>
            <person name="Lipzen A."/>
            <person name="Lutzoni F."/>
            <person name="Magnuson J."/>
            <person name="Mondo S."/>
            <person name="Nolan M."/>
            <person name="Ohm R."/>
            <person name="Pangilinan J."/>
            <person name="Park H.-J."/>
            <person name="Ramirez L."/>
            <person name="Alfaro M."/>
            <person name="Sun H."/>
            <person name="Tritt A."/>
            <person name="Yoshinaga Y."/>
            <person name="Zwiers L.-H."/>
            <person name="Turgeon B."/>
            <person name="Goodwin S."/>
            <person name="Spatafora J."/>
            <person name="Crous P."/>
            <person name="Grigoriev I."/>
        </authorList>
    </citation>
    <scope>NUCLEOTIDE SEQUENCE [LARGE SCALE GENOMIC DNA]</scope>
    <source>
        <strain evidence="3">CBS 304.66</strain>
    </source>
</reference>
<feature type="region of interest" description="Disordered" evidence="1">
    <location>
        <begin position="46"/>
        <end position="67"/>
    </location>
</feature>
<gene>
    <name evidence="2" type="ORF">CC78DRAFT_575879</name>
</gene>
<evidence type="ECO:0000313" key="2">
    <source>
        <dbReference type="EMBL" id="KAF2268408.1"/>
    </source>
</evidence>
<comment type="caution">
    <text evidence="2">The sequence shown here is derived from an EMBL/GenBank/DDBJ whole genome shotgun (WGS) entry which is preliminary data.</text>
</comment>
<dbReference type="EMBL" id="ML986586">
    <property type="protein sequence ID" value="KAF2268408.1"/>
    <property type="molecule type" value="Genomic_DNA"/>
</dbReference>
<proteinExistence type="predicted"/>
<evidence type="ECO:0000256" key="1">
    <source>
        <dbReference type="SAM" id="MobiDB-lite"/>
    </source>
</evidence>
<accession>A0A9P4N738</accession>
<sequence>MSSRLPHALLSKEWRSNGAMGRWDDGTKGRCAVAVVLAWGLVERSVQPDHSHRQAPGTPEENENGAACRVVECGPAVSAEREEGRESARAKSHKFSLPRTVLTQIGTHVIIFPAIAEPLAPTPPRTRVPRSAQFDD</sequence>
<keyword evidence="3" id="KW-1185">Reference proteome</keyword>
<evidence type="ECO:0000313" key="3">
    <source>
        <dbReference type="Proteomes" id="UP000800093"/>
    </source>
</evidence>
<protein>
    <submittedName>
        <fullName evidence="2">Uncharacterized protein</fullName>
    </submittedName>
</protein>
<organism evidence="2 3">
    <name type="scientific">Lojkania enalia</name>
    <dbReference type="NCBI Taxonomy" id="147567"/>
    <lineage>
        <taxon>Eukaryota</taxon>
        <taxon>Fungi</taxon>
        <taxon>Dikarya</taxon>
        <taxon>Ascomycota</taxon>
        <taxon>Pezizomycotina</taxon>
        <taxon>Dothideomycetes</taxon>
        <taxon>Pleosporomycetidae</taxon>
        <taxon>Pleosporales</taxon>
        <taxon>Pleosporales incertae sedis</taxon>
        <taxon>Lojkania</taxon>
    </lineage>
</organism>
<dbReference type="Proteomes" id="UP000800093">
    <property type="component" value="Unassembled WGS sequence"/>
</dbReference>